<evidence type="ECO:0000256" key="3">
    <source>
        <dbReference type="ARBA" id="ARBA00011881"/>
    </source>
</evidence>
<feature type="domain" description="CBS" evidence="21">
    <location>
        <begin position="151"/>
        <end position="208"/>
    </location>
</feature>
<keyword evidence="10 13" id="KW-0520">NAD</keyword>
<dbReference type="FunFam" id="3.20.20.70:FF:000003">
    <property type="entry name" value="GMP reductase"/>
    <property type="match status" value="1"/>
</dbReference>
<comment type="function">
    <text evidence="13">Catalyzes the conversion of inosine 5'-phosphate (IMP) to xanthosine 5'-phosphate (XMP), the first committed and rate-limiting step in the de novo synthesis of guanine nucleotides, and therefore plays an important role in the regulation of cell growth.</text>
</comment>
<keyword evidence="5" id="KW-0677">Repeat</keyword>
<feature type="active site" description="Proton acceptor" evidence="13 14">
    <location>
        <position position="398"/>
    </location>
</feature>
<dbReference type="InterPro" id="IPR000644">
    <property type="entry name" value="CBS_dom"/>
</dbReference>
<dbReference type="Gene3D" id="3.20.20.70">
    <property type="entry name" value="Aldolase class I"/>
    <property type="match status" value="1"/>
</dbReference>
<dbReference type="PIRSF" id="PIRSF000130">
    <property type="entry name" value="IMPDH"/>
    <property type="match status" value="1"/>
</dbReference>
<feature type="binding site" description="in other chain" evidence="13 17">
    <location>
        <position position="302"/>
    </location>
    <ligand>
        <name>K(+)</name>
        <dbReference type="ChEBI" id="CHEBI:29103"/>
        <note>ligand shared between two tetrameric partners</note>
    </ligand>
</feature>
<dbReference type="SUPFAM" id="SSF54631">
    <property type="entry name" value="CBS-domain pair"/>
    <property type="match status" value="1"/>
</dbReference>
<keyword evidence="9 13" id="KW-0560">Oxidoreductase</keyword>
<dbReference type="GO" id="GO:0006183">
    <property type="term" value="P:GTP biosynthetic process"/>
    <property type="evidence" value="ECO:0007669"/>
    <property type="project" value="TreeGrafter"/>
</dbReference>
<comment type="caution">
    <text evidence="22">The sequence shown here is derived from an EMBL/GenBank/DDBJ whole genome shotgun (WGS) entry which is preliminary data.</text>
</comment>
<dbReference type="SMART" id="SM01240">
    <property type="entry name" value="IMPDH"/>
    <property type="match status" value="1"/>
</dbReference>
<keyword evidence="6 13" id="KW-0332">GMP biosynthesis</keyword>
<comment type="activity regulation">
    <text evidence="13">Mycophenolic acid (MPA) is a non-competitive inhibitor that prevents formation of the closed enzyme conformation by binding to the same site as the amobile flap. In contrast, mizoribine monophosphate (MZP) is a competitive inhibitor that induces the closed conformation. MPA is a potent inhibitor of mammalian IMPDHs but a poor inhibitor of the bacterial enzymes. MZP is a more potent inhibitor of bacterial IMPDH.</text>
</comment>
<dbReference type="CDD" id="cd00381">
    <property type="entry name" value="IMPDH"/>
    <property type="match status" value="1"/>
</dbReference>
<dbReference type="PANTHER" id="PTHR11911:SF111">
    <property type="entry name" value="INOSINE-5'-MONOPHOSPHATE DEHYDROGENASE"/>
    <property type="match status" value="1"/>
</dbReference>
<evidence type="ECO:0000256" key="6">
    <source>
        <dbReference type="ARBA" id="ARBA00022749"/>
    </source>
</evidence>
<dbReference type="GO" id="GO:0046872">
    <property type="term" value="F:metal ion binding"/>
    <property type="evidence" value="ECO:0007669"/>
    <property type="project" value="UniProtKB-UniRule"/>
</dbReference>
<evidence type="ECO:0000256" key="20">
    <source>
        <dbReference type="RuleBase" id="RU003928"/>
    </source>
</evidence>
<dbReference type="AlphaFoldDB" id="A0A4Q6XZH4"/>
<dbReference type="EMBL" id="SGIS01000001">
    <property type="protein sequence ID" value="RZF66313.1"/>
    <property type="molecule type" value="Genomic_DNA"/>
</dbReference>
<evidence type="ECO:0000256" key="19">
    <source>
        <dbReference type="RuleBase" id="RU003927"/>
    </source>
</evidence>
<sequence>MDIRLGLTFDDVLLYPAESDIVPSQTNTATQLTRGIALDIPILSSAMDTVTEADMAIVMAQLGGIGVLHRNLTVEDQVAAVRAVKRFESGMVVNPITIAPSATLAEAQAIMKRHKISGIPVVEANGKLVGILTNRDVRFAENPAQPVSELMTHDNLATVSPGVTSEEARRLLHQRRIEKLIVVDDAYRCIGLITVKDIEKAVTYPNATKDGTGRLRVAAATTVGDKGFDRTAALIDAELDLVVIDTAHGHNRDVARAVERVKKLSNSVQVIAGNVATGEATRALIDAGADGIKVGIGPGSICTTRVVAGVGVPQLTAVMDCAEIGQKYGVPVIADGGIRTSGDIAKALAGGASCVMIGSLLAGTEEAPGETFLYQGRAYKSYRGMGSVGAMGRGSADRYFQGDIKDQLKLVPEGIEGQVAYKGPAKDVIHQLVGGIRAAMGYTGSATIADLQKRARFVQITGAGLRESHVHDVTITREAPNYPTR</sequence>
<dbReference type="CDD" id="cd04601">
    <property type="entry name" value="CBS_pair_IMPDH"/>
    <property type="match status" value="1"/>
</dbReference>
<feature type="binding site" evidence="13">
    <location>
        <position position="467"/>
    </location>
    <ligand>
        <name>K(+)</name>
        <dbReference type="ChEBI" id="CHEBI:29103"/>
        <note>ligand shared between two tetrameric partners</note>
    </ligand>
</feature>
<comment type="cofactor">
    <cofactor evidence="1 13">
        <name>K(+)</name>
        <dbReference type="ChEBI" id="CHEBI:29103"/>
    </cofactor>
</comment>
<evidence type="ECO:0000256" key="15">
    <source>
        <dbReference type="PIRSR" id="PIRSR000130-2"/>
    </source>
</evidence>
<evidence type="ECO:0000256" key="13">
    <source>
        <dbReference type="HAMAP-Rule" id="MF_01964"/>
    </source>
</evidence>
<dbReference type="InterPro" id="IPR046342">
    <property type="entry name" value="CBS_dom_sf"/>
</dbReference>
<dbReference type="InterPro" id="IPR013785">
    <property type="entry name" value="Aldolase_TIM"/>
</dbReference>
<dbReference type="OrthoDB" id="9805398at2"/>
<keyword evidence="4 13" id="KW-0479">Metal-binding</keyword>
<feature type="binding site" description="in other chain" evidence="13 17">
    <location>
        <position position="297"/>
    </location>
    <ligand>
        <name>K(+)</name>
        <dbReference type="ChEBI" id="CHEBI:29103"/>
        <note>ligand shared between two tetrameric partners</note>
    </ligand>
</feature>
<keyword evidence="7 13" id="KW-0658">Purine biosynthesis</keyword>
<feature type="binding site" description="in other chain" evidence="13 17">
    <location>
        <position position="299"/>
    </location>
    <ligand>
        <name>K(+)</name>
        <dbReference type="ChEBI" id="CHEBI:29103"/>
        <note>ligand shared between two tetrameric partners</note>
    </ligand>
</feature>
<evidence type="ECO:0000256" key="9">
    <source>
        <dbReference type="ARBA" id="ARBA00023002"/>
    </source>
</evidence>
<accession>A0A4Q6XZH4</accession>
<evidence type="ECO:0000256" key="7">
    <source>
        <dbReference type="ARBA" id="ARBA00022755"/>
    </source>
</evidence>
<dbReference type="Proteomes" id="UP000292085">
    <property type="component" value="Unassembled WGS sequence"/>
</dbReference>
<evidence type="ECO:0000313" key="23">
    <source>
        <dbReference type="Proteomes" id="UP000292085"/>
    </source>
</evidence>
<dbReference type="InterPro" id="IPR015875">
    <property type="entry name" value="IMP_DH/GMP_Rdtase_CS"/>
</dbReference>
<feature type="binding site" evidence="13 15">
    <location>
        <begin position="382"/>
        <end position="386"/>
    </location>
    <ligand>
        <name>IMP</name>
        <dbReference type="ChEBI" id="CHEBI:58053"/>
    </ligand>
</feature>
<comment type="subunit">
    <text evidence="3 13">Homotetramer.</text>
</comment>
<comment type="similarity">
    <text evidence="2 13 19">Belongs to the IMPDH/GMPR family.</text>
</comment>
<feature type="binding site" evidence="13">
    <location>
        <position position="469"/>
    </location>
    <ligand>
        <name>K(+)</name>
        <dbReference type="ChEBI" id="CHEBI:29103"/>
        <note>ligand shared between two tetrameric partners</note>
    </ligand>
</feature>
<dbReference type="InterPro" id="IPR001093">
    <property type="entry name" value="IMP_DH_GMPRt"/>
</dbReference>
<evidence type="ECO:0000256" key="5">
    <source>
        <dbReference type="ARBA" id="ARBA00022737"/>
    </source>
</evidence>
<keyword evidence="11 18" id="KW-0129">CBS domain</keyword>
<feature type="binding site" evidence="13 15">
    <location>
        <begin position="358"/>
        <end position="359"/>
    </location>
    <ligand>
        <name>IMP</name>
        <dbReference type="ChEBI" id="CHEBI:58053"/>
    </ligand>
</feature>
<reference evidence="22 23" key="1">
    <citation type="submission" date="2019-02" db="EMBL/GenBank/DDBJ databases">
        <authorList>
            <person name="Li Y."/>
        </authorList>
    </citation>
    <scope>NUCLEOTIDE SEQUENCE [LARGE SCALE GENOMIC DNA]</scope>
    <source>
        <strain evidence="22 23">3-7</strain>
    </source>
</reference>
<dbReference type="Pfam" id="PF00478">
    <property type="entry name" value="IMPDH"/>
    <property type="match status" value="1"/>
</dbReference>
<organism evidence="22 23">
    <name type="scientific">Sphingomonas populi</name>
    <dbReference type="NCBI Taxonomy" id="2484750"/>
    <lineage>
        <taxon>Bacteria</taxon>
        <taxon>Pseudomonadati</taxon>
        <taxon>Pseudomonadota</taxon>
        <taxon>Alphaproteobacteria</taxon>
        <taxon>Sphingomonadales</taxon>
        <taxon>Sphingomonadaceae</taxon>
        <taxon>Sphingomonas</taxon>
    </lineage>
</organism>
<evidence type="ECO:0000256" key="8">
    <source>
        <dbReference type="ARBA" id="ARBA00022958"/>
    </source>
</evidence>
<evidence type="ECO:0000256" key="17">
    <source>
        <dbReference type="PIRSR" id="PIRSR000130-4"/>
    </source>
</evidence>
<name>A0A4Q6XZH4_9SPHN</name>
<gene>
    <name evidence="13 22" type="primary">guaB</name>
    <name evidence="22" type="ORF">EWE75_00110</name>
</gene>
<evidence type="ECO:0000256" key="11">
    <source>
        <dbReference type="ARBA" id="ARBA00023122"/>
    </source>
</evidence>
<dbReference type="PANTHER" id="PTHR11911">
    <property type="entry name" value="INOSINE-5-MONOPHOSPHATE DEHYDROGENASE RELATED"/>
    <property type="match status" value="1"/>
</dbReference>
<comment type="caution">
    <text evidence="13">Lacks conserved residue(s) required for the propagation of feature annotation.</text>
</comment>
<evidence type="ECO:0000256" key="10">
    <source>
        <dbReference type="ARBA" id="ARBA00023027"/>
    </source>
</evidence>
<dbReference type="GO" id="GO:0000166">
    <property type="term" value="F:nucleotide binding"/>
    <property type="evidence" value="ECO:0007669"/>
    <property type="project" value="UniProtKB-UniRule"/>
</dbReference>
<dbReference type="RefSeq" id="WP_130154675.1">
    <property type="nucleotide sequence ID" value="NZ_SGIS01000001.1"/>
</dbReference>
<dbReference type="Pfam" id="PF00571">
    <property type="entry name" value="CBS"/>
    <property type="match status" value="2"/>
</dbReference>
<feature type="binding site" evidence="13 15">
    <location>
        <position position="300"/>
    </location>
    <ligand>
        <name>IMP</name>
        <dbReference type="ChEBI" id="CHEBI:58053"/>
    </ligand>
</feature>
<keyword evidence="23" id="KW-1185">Reference proteome</keyword>
<proteinExistence type="inferred from homology"/>
<dbReference type="NCBIfam" id="TIGR01302">
    <property type="entry name" value="IMP_dehydrog"/>
    <property type="match status" value="1"/>
</dbReference>
<evidence type="ECO:0000256" key="12">
    <source>
        <dbReference type="ARBA" id="ARBA00048028"/>
    </source>
</evidence>
<dbReference type="InterPro" id="IPR005990">
    <property type="entry name" value="IMP_DH"/>
</dbReference>
<feature type="binding site" evidence="13 16">
    <location>
        <begin position="295"/>
        <end position="297"/>
    </location>
    <ligand>
        <name>NAD(+)</name>
        <dbReference type="ChEBI" id="CHEBI:57540"/>
    </ligand>
</feature>
<dbReference type="HAMAP" id="MF_01964">
    <property type="entry name" value="IMPDH"/>
    <property type="match status" value="1"/>
</dbReference>
<comment type="pathway">
    <text evidence="13 20">Purine metabolism; XMP biosynthesis via de novo pathway; XMP from IMP: step 1/1.</text>
</comment>
<evidence type="ECO:0000256" key="2">
    <source>
        <dbReference type="ARBA" id="ARBA00005502"/>
    </source>
</evidence>
<dbReference type="PROSITE" id="PS00487">
    <property type="entry name" value="IMP_DH_GMP_RED"/>
    <property type="match status" value="1"/>
</dbReference>
<feature type="binding site" evidence="16">
    <location>
        <begin position="245"/>
        <end position="247"/>
    </location>
    <ligand>
        <name>NAD(+)</name>
        <dbReference type="ChEBI" id="CHEBI:57540"/>
    </ligand>
</feature>
<comment type="catalytic activity">
    <reaction evidence="12 13 20">
        <text>IMP + NAD(+) + H2O = XMP + NADH + H(+)</text>
        <dbReference type="Rhea" id="RHEA:11708"/>
        <dbReference type="ChEBI" id="CHEBI:15377"/>
        <dbReference type="ChEBI" id="CHEBI:15378"/>
        <dbReference type="ChEBI" id="CHEBI:57464"/>
        <dbReference type="ChEBI" id="CHEBI:57540"/>
        <dbReference type="ChEBI" id="CHEBI:57945"/>
        <dbReference type="ChEBI" id="CHEBI:58053"/>
        <dbReference type="EC" id="1.1.1.205"/>
    </reaction>
</comment>
<feature type="binding site" evidence="13 15">
    <location>
        <position position="413"/>
    </location>
    <ligand>
        <name>IMP</name>
        <dbReference type="ChEBI" id="CHEBI:58053"/>
    </ligand>
</feature>
<evidence type="ECO:0000259" key="21">
    <source>
        <dbReference type="PROSITE" id="PS51371"/>
    </source>
</evidence>
<feature type="binding site" evidence="13">
    <location>
        <position position="245"/>
    </location>
    <ligand>
        <name>NAD(+)</name>
        <dbReference type="ChEBI" id="CHEBI:57540"/>
    </ligand>
</feature>
<feature type="binding site" evidence="13">
    <location>
        <position position="468"/>
    </location>
    <ligand>
        <name>K(+)</name>
        <dbReference type="ChEBI" id="CHEBI:29103"/>
        <note>ligand shared between two tetrameric partners</note>
    </ligand>
</feature>
<evidence type="ECO:0000256" key="16">
    <source>
        <dbReference type="PIRSR" id="PIRSR000130-3"/>
    </source>
</evidence>
<evidence type="ECO:0000256" key="18">
    <source>
        <dbReference type="PROSITE-ProRule" id="PRU00703"/>
    </source>
</evidence>
<evidence type="ECO:0000256" key="14">
    <source>
        <dbReference type="PIRSR" id="PIRSR000130-1"/>
    </source>
</evidence>
<evidence type="ECO:0000256" key="1">
    <source>
        <dbReference type="ARBA" id="ARBA00001958"/>
    </source>
</evidence>
<dbReference type="PROSITE" id="PS51371">
    <property type="entry name" value="CBS"/>
    <property type="match status" value="2"/>
</dbReference>
<feature type="active site" description="Thioimidate intermediate" evidence="13 14">
    <location>
        <position position="302"/>
    </location>
</feature>
<protein>
    <recommendedName>
        <fullName evidence="13 20">Inosine-5'-monophosphate dehydrogenase</fullName>
        <shortName evidence="13">IMP dehydrogenase</shortName>
        <shortName evidence="13">IMPD</shortName>
        <shortName evidence="13">IMPDH</shortName>
        <ecNumber evidence="13 20">1.1.1.205</ecNumber>
    </recommendedName>
</protein>
<evidence type="ECO:0000313" key="22">
    <source>
        <dbReference type="EMBL" id="RZF66313.1"/>
    </source>
</evidence>
<evidence type="ECO:0000256" key="4">
    <source>
        <dbReference type="ARBA" id="ARBA00022723"/>
    </source>
</evidence>
<dbReference type="GO" id="GO:0006177">
    <property type="term" value="P:GMP biosynthetic process"/>
    <property type="evidence" value="ECO:0007669"/>
    <property type="project" value="UniProtKB-UniRule"/>
</dbReference>
<dbReference type="GO" id="GO:0003938">
    <property type="term" value="F:IMP dehydrogenase activity"/>
    <property type="evidence" value="ECO:0007669"/>
    <property type="project" value="UniProtKB-UniRule"/>
</dbReference>
<keyword evidence="8 13" id="KW-0630">Potassium</keyword>
<dbReference type="UniPathway" id="UPA00601">
    <property type="reaction ID" value="UER00295"/>
</dbReference>
<dbReference type="SMART" id="SM00116">
    <property type="entry name" value="CBS"/>
    <property type="match status" value="2"/>
</dbReference>
<feature type="binding site" evidence="13 15">
    <location>
        <begin position="335"/>
        <end position="337"/>
    </location>
    <ligand>
        <name>IMP</name>
        <dbReference type="ChEBI" id="CHEBI:58053"/>
    </ligand>
</feature>
<dbReference type="EC" id="1.1.1.205" evidence="13 20"/>
<dbReference type="SUPFAM" id="SSF51412">
    <property type="entry name" value="Inosine monophosphate dehydrogenase (IMPDH)"/>
    <property type="match status" value="1"/>
</dbReference>
<feature type="domain" description="CBS" evidence="21">
    <location>
        <begin position="91"/>
        <end position="149"/>
    </location>
</feature>